<evidence type="ECO:0000259" key="2">
    <source>
        <dbReference type="Pfam" id="PF09588"/>
    </source>
</evidence>
<proteinExistence type="predicted"/>
<dbReference type="InterPro" id="IPR017482">
    <property type="entry name" value="Lambda-type_endonuclease"/>
</dbReference>
<evidence type="ECO:0000256" key="1">
    <source>
        <dbReference type="SAM" id="MobiDB-lite"/>
    </source>
</evidence>
<dbReference type="Pfam" id="PF09588">
    <property type="entry name" value="YqaJ"/>
    <property type="match status" value="1"/>
</dbReference>
<evidence type="ECO:0000313" key="3">
    <source>
        <dbReference type="EMBL" id="MBI1626684.1"/>
    </source>
</evidence>
<dbReference type="PANTHER" id="PTHR46609:SF6">
    <property type="entry name" value="EXONUCLEASE, PHAGE-TYPE_RECB, C-TERMINAL DOMAIN-CONTAINING PROTEIN-RELATED"/>
    <property type="match status" value="1"/>
</dbReference>
<feature type="domain" description="YqaJ viral recombinase" evidence="2">
    <location>
        <begin position="45"/>
        <end position="186"/>
    </location>
</feature>
<keyword evidence="4" id="KW-1185">Reference proteome</keyword>
<dbReference type="InterPro" id="IPR011335">
    <property type="entry name" value="Restrct_endonuc-II-like"/>
</dbReference>
<feature type="region of interest" description="Disordered" evidence="1">
    <location>
        <begin position="7"/>
        <end position="26"/>
    </location>
</feature>
<dbReference type="SUPFAM" id="SSF52980">
    <property type="entry name" value="Restriction endonuclease-like"/>
    <property type="match status" value="1"/>
</dbReference>
<feature type="compositionally biased region" description="Polar residues" evidence="1">
    <location>
        <begin position="11"/>
        <end position="22"/>
    </location>
</feature>
<dbReference type="PANTHER" id="PTHR46609">
    <property type="entry name" value="EXONUCLEASE, PHAGE-TYPE/RECB, C-TERMINAL DOMAIN-CONTAINING PROTEIN"/>
    <property type="match status" value="1"/>
</dbReference>
<dbReference type="AlphaFoldDB" id="A0A843BC93"/>
<dbReference type="InterPro" id="IPR051703">
    <property type="entry name" value="NF-kappa-B_Signaling_Reg"/>
</dbReference>
<reference evidence="3" key="1">
    <citation type="submission" date="2020-12" db="EMBL/GenBank/DDBJ databases">
        <title>Comamonas sp. nov., isolated from stream water.</title>
        <authorList>
            <person name="Park K.-H."/>
        </authorList>
    </citation>
    <scope>NUCLEOTIDE SEQUENCE</scope>
    <source>
        <strain evidence="3">EJ-4</strain>
    </source>
</reference>
<organism evidence="3 4">
    <name type="scientific">Comamonas suwonensis</name>
    <dbReference type="NCBI Taxonomy" id="2606214"/>
    <lineage>
        <taxon>Bacteria</taxon>
        <taxon>Pseudomonadati</taxon>
        <taxon>Pseudomonadota</taxon>
        <taxon>Betaproteobacteria</taxon>
        <taxon>Burkholderiales</taxon>
        <taxon>Comamonadaceae</taxon>
        <taxon>Comamonas</taxon>
    </lineage>
</organism>
<dbReference type="RefSeq" id="WP_198462055.1">
    <property type="nucleotide sequence ID" value="NZ_JABBCQ020000022.1"/>
</dbReference>
<sequence length="353" mass="39260">MSVHILKNGNLDGTCSPSSPLSTARPLRKGTALRLVSTKDMERDDWLEIRRTGIGSSDAAAAIGLNPYQSQLELWMQKTGKGHLLPAVDPQDDTSPMFWGTLLEPIVAAHYTKRTGNKVRRVNAVLQHPEHPWMLANVDREVVGAADVQILECKTAGIHGARLWRDGVPEYVQLQVMHQLAVTGKQAADVVVLVGGQELRVFRIERDEALMARLIDLEKQFWDMVQLGIAPAGDGSDSSEKSLRCLFPSDVGDQVDLSEDQDLNTTFEELLQVRTNLDVAQKHEARLRQRIQMHMGEASKALFASGGSVTWKRSKDGQAFNTSEFVQAHPTLAQRFMSPKPGSRRFCVYEPEQ</sequence>
<dbReference type="InterPro" id="IPR011604">
    <property type="entry name" value="PDDEXK-like_dom_sf"/>
</dbReference>
<accession>A0A843BC93</accession>
<name>A0A843BC93_9BURK</name>
<dbReference type="NCBIfam" id="TIGR03033">
    <property type="entry name" value="phage_rel_nuc"/>
    <property type="match status" value="1"/>
</dbReference>
<dbReference type="InterPro" id="IPR019080">
    <property type="entry name" value="YqaJ_viral_recombinase"/>
</dbReference>
<comment type="caution">
    <text evidence="3">The sequence shown here is derived from an EMBL/GenBank/DDBJ whole genome shotgun (WGS) entry which is preliminary data.</text>
</comment>
<dbReference type="EMBL" id="JABBCQ020000022">
    <property type="protein sequence ID" value="MBI1626684.1"/>
    <property type="molecule type" value="Genomic_DNA"/>
</dbReference>
<evidence type="ECO:0000313" key="4">
    <source>
        <dbReference type="Proteomes" id="UP000530032"/>
    </source>
</evidence>
<dbReference type="Gene3D" id="3.90.320.10">
    <property type="match status" value="1"/>
</dbReference>
<dbReference type="Proteomes" id="UP000530032">
    <property type="component" value="Unassembled WGS sequence"/>
</dbReference>
<gene>
    <name evidence="3" type="ORF">HF327_019570</name>
</gene>
<protein>
    <submittedName>
        <fullName evidence="3">YqaJ viral recombinase family protein</fullName>
    </submittedName>
</protein>